<evidence type="ECO:0000256" key="1">
    <source>
        <dbReference type="ARBA" id="ARBA00022602"/>
    </source>
</evidence>
<dbReference type="SUPFAM" id="SSF52507">
    <property type="entry name" value="Homo-oligomeric flavin-containing Cys decarboxylases, HFCD"/>
    <property type="match status" value="1"/>
</dbReference>
<dbReference type="Pfam" id="PF02441">
    <property type="entry name" value="Flavoprotein"/>
    <property type="match status" value="1"/>
</dbReference>
<evidence type="ECO:0000256" key="4">
    <source>
        <dbReference type="ARBA" id="ARBA00022679"/>
    </source>
</evidence>
<sequence length="205" mass="22182">MKFVLGISGASGISLALGFLAVLKDLGQNLELFVVLSNGAKQCAKSELNLEDLKHKILDITTNARSHSQSSGIQTQMQTQIYEDFEMDAPIASGSFGADMMAVIPTSMDCLAKIACGISDTLLTRTAQVMIKEGKKLLLAPREMPLSAIACNNMTTLANLGVIIAPPILGYYAKPSNLVEMEHFIFGKWLDSLGISNSLYHRWGE</sequence>
<dbReference type="Gene3D" id="3.40.50.1950">
    <property type="entry name" value="Flavin prenyltransferase-like"/>
    <property type="match status" value="1"/>
</dbReference>
<keyword evidence="1" id="KW-0637">Prenyltransferase</keyword>
<evidence type="ECO:0000256" key="3">
    <source>
        <dbReference type="ARBA" id="ARBA00022643"/>
    </source>
</evidence>
<dbReference type="InterPro" id="IPR004507">
    <property type="entry name" value="UbiX-like"/>
</dbReference>
<feature type="domain" description="Flavoprotein" evidence="5">
    <location>
        <begin position="1"/>
        <end position="193"/>
    </location>
</feature>
<dbReference type="Proteomes" id="UP000250166">
    <property type="component" value="Unassembled WGS sequence"/>
</dbReference>
<evidence type="ECO:0000259" key="5">
    <source>
        <dbReference type="Pfam" id="PF02441"/>
    </source>
</evidence>
<dbReference type="GO" id="GO:0004659">
    <property type="term" value="F:prenyltransferase activity"/>
    <property type="evidence" value="ECO:0007669"/>
    <property type="project" value="UniProtKB-KW"/>
</dbReference>
<gene>
    <name evidence="6" type="primary">ubiD_1</name>
    <name evidence="6" type="ORF">NCTC13102_01180</name>
</gene>
<dbReference type="NCBIfam" id="TIGR00421">
    <property type="entry name" value="ubiX_pad"/>
    <property type="match status" value="1"/>
</dbReference>
<keyword evidence="3" id="KW-0288">FMN</keyword>
<proteinExistence type="predicted"/>
<dbReference type="GO" id="GO:0016829">
    <property type="term" value="F:lyase activity"/>
    <property type="evidence" value="ECO:0007669"/>
    <property type="project" value="UniProtKB-KW"/>
</dbReference>
<dbReference type="NCBIfam" id="NF004685">
    <property type="entry name" value="PRK06029.1"/>
    <property type="match status" value="1"/>
</dbReference>
<dbReference type="EMBL" id="UAWL01000006">
    <property type="protein sequence ID" value="SQB98715.1"/>
    <property type="molecule type" value="Genomic_DNA"/>
</dbReference>
<evidence type="ECO:0000313" key="6">
    <source>
        <dbReference type="EMBL" id="SQB98715.1"/>
    </source>
</evidence>
<protein>
    <submittedName>
        <fullName evidence="6">3-octaprenyl-4-hydroxybenzoate carboxy-lyase</fullName>
        <ecNumber evidence="6">4.1.1.-</ecNumber>
    </submittedName>
</protein>
<keyword evidence="4" id="KW-0808">Transferase</keyword>
<keyword evidence="2" id="KW-0285">Flavoprotein</keyword>
<dbReference type="InterPro" id="IPR036551">
    <property type="entry name" value="Flavin_trans-like"/>
</dbReference>
<name>A0A2X3BRG5_9HELI</name>
<accession>A0A2X3BRG5</accession>
<reference evidence="6 7" key="1">
    <citation type="submission" date="2018-06" db="EMBL/GenBank/DDBJ databases">
        <authorList>
            <consortium name="Pathogen Informatics"/>
            <person name="Doyle S."/>
        </authorList>
    </citation>
    <scope>NUCLEOTIDE SEQUENCE [LARGE SCALE GENOMIC DNA]</scope>
    <source>
        <strain evidence="6 7">NCTC13102</strain>
    </source>
</reference>
<organism evidence="6 7">
    <name type="scientific">Helicobacter fennelliae</name>
    <dbReference type="NCBI Taxonomy" id="215"/>
    <lineage>
        <taxon>Bacteria</taxon>
        <taxon>Pseudomonadati</taxon>
        <taxon>Campylobacterota</taxon>
        <taxon>Epsilonproteobacteria</taxon>
        <taxon>Campylobacterales</taxon>
        <taxon>Helicobacteraceae</taxon>
        <taxon>Helicobacter</taxon>
    </lineage>
</organism>
<dbReference type="AlphaFoldDB" id="A0A2X3BRG5"/>
<evidence type="ECO:0000256" key="2">
    <source>
        <dbReference type="ARBA" id="ARBA00022630"/>
    </source>
</evidence>
<dbReference type="EC" id="4.1.1.-" evidence="6"/>
<dbReference type="InterPro" id="IPR003382">
    <property type="entry name" value="Flavoprotein"/>
</dbReference>
<keyword evidence="6" id="KW-0456">Lyase</keyword>
<evidence type="ECO:0000313" key="7">
    <source>
        <dbReference type="Proteomes" id="UP000250166"/>
    </source>
</evidence>